<gene>
    <name evidence="5" type="ORF">BRAFLDRAFT_87486</name>
</gene>
<feature type="domain" description="C-type lectin" evidence="4">
    <location>
        <begin position="939"/>
        <end position="1045"/>
    </location>
</feature>
<feature type="region of interest" description="Disordered" evidence="2">
    <location>
        <begin position="1161"/>
        <end position="1249"/>
    </location>
</feature>
<organism>
    <name type="scientific">Branchiostoma floridae</name>
    <name type="common">Florida lancelet</name>
    <name type="synonym">Amphioxus</name>
    <dbReference type="NCBI Taxonomy" id="7739"/>
    <lineage>
        <taxon>Eukaryota</taxon>
        <taxon>Metazoa</taxon>
        <taxon>Chordata</taxon>
        <taxon>Cephalochordata</taxon>
        <taxon>Leptocardii</taxon>
        <taxon>Amphioxiformes</taxon>
        <taxon>Branchiostomatidae</taxon>
        <taxon>Branchiostoma</taxon>
    </lineage>
</organism>
<dbReference type="CDD" id="cd00037">
    <property type="entry name" value="CLECT"/>
    <property type="match status" value="5"/>
</dbReference>
<dbReference type="InterPro" id="IPR016186">
    <property type="entry name" value="C-type_lectin-like/link_sf"/>
</dbReference>
<dbReference type="SMART" id="SM00034">
    <property type="entry name" value="CLECT"/>
    <property type="match status" value="5"/>
</dbReference>
<feature type="domain" description="C-type lectin" evidence="4">
    <location>
        <begin position="396"/>
        <end position="504"/>
    </location>
</feature>
<feature type="transmembrane region" description="Helical" evidence="3">
    <location>
        <begin position="1806"/>
        <end position="1826"/>
    </location>
</feature>
<dbReference type="SUPFAM" id="SSF56436">
    <property type="entry name" value="C-type lectin-like"/>
    <property type="match status" value="5"/>
</dbReference>
<feature type="compositionally biased region" description="Low complexity" evidence="2">
    <location>
        <begin position="1220"/>
        <end position="1233"/>
    </location>
</feature>
<feature type="transmembrane region" description="Helical" evidence="3">
    <location>
        <begin position="1751"/>
        <end position="1772"/>
    </location>
</feature>
<feature type="transmembrane region" description="Helical" evidence="3">
    <location>
        <begin position="1501"/>
        <end position="1521"/>
    </location>
</feature>
<feature type="domain" description="C-type lectin" evidence="4">
    <location>
        <begin position="198"/>
        <end position="312"/>
    </location>
</feature>
<feature type="compositionally biased region" description="Polar residues" evidence="2">
    <location>
        <begin position="1692"/>
        <end position="1715"/>
    </location>
</feature>
<dbReference type="InterPro" id="IPR016187">
    <property type="entry name" value="CTDL_fold"/>
</dbReference>
<feature type="compositionally biased region" description="Low complexity" evidence="2">
    <location>
        <begin position="852"/>
        <end position="871"/>
    </location>
</feature>
<dbReference type="Pfam" id="PF00059">
    <property type="entry name" value="Lectin_C"/>
    <property type="match status" value="5"/>
</dbReference>
<keyword evidence="3" id="KW-0472">Membrane</keyword>
<feature type="compositionally biased region" description="Polar residues" evidence="2">
    <location>
        <begin position="1"/>
        <end position="24"/>
    </location>
</feature>
<keyword evidence="1" id="KW-0430">Lectin</keyword>
<evidence type="ECO:0000313" key="5">
    <source>
        <dbReference type="EMBL" id="EEN45024.1"/>
    </source>
</evidence>
<dbReference type="FunFam" id="3.10.100.10:FF:000103">
    <property type="entry name" value="Uncharacterized protein"/>
    <property type="match status" value="5"/>
</dbReference>
<keyword evidence="3" id="KW-0812">Transmembrane</keyword>
<feature type="region of interest" description="Disordered" evidence="2">
    <location>
        <begin position="1682"/>
        <end position="1721"/>
    </location>
</feature>
<feature type="domain" description="C-type lectin" evidence="4">
    <location>
        <begin position="1276"/>
        <end position="1383"/>
    </location>
</feature>
<feature type="transmembrane region" description="Helical" evidence="3">
    <location>
        <begin position="1576"/>
        <end position="1595"/>
    </location>
</feature>
<feature type="compositionally biased region" description="Low complexity" evidence="2">
    <location>
        <begin position="101"/>
        <end position="111"/>
    </location>
</feature>
<protein>
    <recommendedName>
        <fullName evidence="4">C-type lectin domain-containing protein</fullName>
    </recommendedName>
</protein>
<feature type="region of interest" description="Disordered" evidence="2">
    <location>
        <begin position="836"/>
        <end position="909"/>
    </location>
</feature>
<dbReference type="EMBL" id="GG666663">
    <property type="protein sequence ID" value="EEN45024.1"/>
    <property type="molecule type" value="Genomic_DNA"/>
</dbReference>
<proteinExistence type="predicted"/>
<dbReference type="GO" id="GO:0030246">
    <property type="term" value="F:carbohydrate binding"/>
    <property type="evidence" value="ECO:0007669"/>
    <property type="project" value="UniProtKB-KW"/>
</dbReference>
<dbReference type="InterPro" id="IPR001304">
    <property type="entry name" value="C-type_lectin-like"/>
</dbReference>
<feature type="transmembrane region" description="Helical" evidence="3">
    <location>
        <begin position="1464"/>
        <end position="1481"/>
    </location>
</feature>
<feature type="transmembrane region" description="Helical" evidence="3">
    <location>
        <begin position="1833"/>
        <end position="1853"/>
    </location>
</feature>
<evidence type="ECO:0000259" key="4">
    <source>
        <dbReference type="PROSITE" id="PS50041"/>
    </source>
</evidence>
<feature type="compositionally biased region" description="Basic and acidic residues" evidence="2">
    <location>
        <begin position="79"/>
        <end position="89"/>
    </location>
</feature>
<dbReference type="eggNOG" id="KOG0637">
    <property type="taxonomic scope" value="Eukaryota"/>
</dbReference>
<evidence type="ECO:0000256" key="2">
    <source>
        <dbReference type="SAM" id="MobiDB-lite"/>
    </source>
</evidence>
<sequence>MSEEQQQSQTGDTGPGTTPMQEPQTDCLHPNPMYASAAVRFTIFEKVGKLAEEMGTLAEEMGKLAEKVGYLRAHVQELDRHKASEDRAFKRPGPPGPPGERGPIGPAGPVSVGPPGPPGERGPIGPSGEKGARGPAGPVSAGPPGPPGPPGKRGAKGPAGPMGKDGPPGLVGPRGLMGPAGPAVPYDAVSCPGGYTKHRGLCFKVSEKQRDFDGANMVCRADGGTLAMPRDAKTNAFLIFLNKFEWGLWLGLHKKKGRLEWVDGSALGTFTSWAPGEPDGSGCASYANPRRPRGKFKWFLVPCDSRSNFICQVAPDTTPMPDPQTDCFPNSIYESMEDTTPKQQPQADCFPKPQNAPVAVRFTIFEEVGNLSEEMEKLQARVQELDPSCPRGYKKQRNVCFKVFKNEESFDGAKATCLADGGTLAMPRDTETNAFLVSLYTSVYDYGFWFGLHDWREEGRFEWVDGSALGTFTSWAPGEPDGSGCCFYAKAGGQKGKWAVATCDDYYMHFICQVAPGTTPLPEPQTDCFPNPVYATVAVRFTMYEEVGKLSEEMVTLRARVQELDRHKASEVLASERPGSPGPPGDRGPIGPAGPVSTGPPGPKGEKGAMGPAGPISAGPPGPPGKRGARGPAGPVGKDGPPGPAGPRGLVGPAGPPGPTDMCKCSSSTRPTEHAASCPGGYTKERGICFKVFNKHKNFGEAAAICLKDGGTLAMPKDAETNALLISKIKNKSVSVFWFGLHKKKRRFEWVDGSALGTFTSWAPGEPDGNGCGNYKSRGRKGKFKWMVVPCDNHYTSFICQVAPVRFTILEEVGKLSEEMGKLQARVQELDHRASETLASRRPGPPGPPGERGPIGPSGEKGARGPAGPVSAGPPGPPGKSGAKGPAGPVGKDGPPGRIGPRGLMGPVGPPGLKGINKCPNPTWPVEHAASCPGGYAKQRRLCFKVFNEEENFEGAAATCREDGGTLAMPRDAETNAFLVSLDKYVWSVWFGLQDRREEGRFEWVDGSALGTFTSWAPGEPDGRGCGFYTKARGRKGEWAVASCDNHYMNFICQVAPDTTPMSEPQTDCFPNSVYESIDDTTPKQQPQTDCFPKLQNAPVAAAKKKRKCASRCKGLWKIASPAVVVVIAVLSSYFAVRFTIFDDVGRLSEEMGKLQARVQELDRNEPSEMLPGPPGPPGERGPIGPAGPVSAGLPGLPGERGPIGPAGPVSVGPPGPPGKRGATGPAGPVGKDGPPGPVGPRGPMGPVGPPGPKGMCKCTGPAEHTVSCPGGYTKHRDVCFKVFKNQENFDGAKVACLADGGTLAMPREAETNDFLVSLYTSVYNYGFWFGLRSRRRGGFEWVDGSALGTFTSWAPGEPDGKGCGYYAKSGGQKGKWAVATCDDYYMHFICQVAPANSSIMLGRELCYGLEAGLVVPHLLTRGMPANMYSLVFLIPPVFGFLLQPLMGSTSDRCRSPLGRRRPFILALDVIIMLGLLLFLNDDYVVKGLYQAQADSSSAHVVRLVICTAGAVLFVFSADSIEGPVRAYLLDTCTEEDQQKGLDLQAAFAGIGGVLGYMSGAVDWRKLGVRPGSEDLVRFGICFSIFVICAVLNLISIPEQPLRRSGSFVNEVEDTNKDTTVRVLAVSYEEPLDRPWSSGNKGKYGSFENEVEDTNKDTTVRVLTISYEEPLERLSASENKVLTVSTKDRPSDQQNGLEQGFGNRTNHSTQSTLGQSEDKDTAGYVPSALEKSVSISIPTFCTSIVKMPGRLARLCLTQLIAWLGFMAIMLFFTDFMGRRVYGGHPQAAAGSEARRRYEEGVEMGCWGLTVNAAACIVISGLADFSLRRLGMRTVYMCGTLLFAVSMAGMVALVELTSEGWPFLSAVSRVWDSCTAH</sequence>
<feature type="region of interest" description="Disordered" evidence="2">
    <location>
        <begin position="570"/>
        <end position="678"/>
    </location>
</feature>
<accession>C3ZQY3</accession>
<feature type="region of interest" description="Disordered" evidence="2">
    <location>
        <begin position="1"/>
        <end position="31"/>
    </location>
</feature>
<keyword evidence="3" id="KW-1133">Transmembrane helix</keyword>
<dbReference type="InterPro" id="IPR051663">
    <property type="entry name" value="CLec_Tetranectin-domain"/>
</dbReference>
<reference evidence="5" key="1">
    <citation type="journal article" date="2008" name="Nature">
        <title>The amphioxus genome and the evolution of the chordate karyotype.</title>
        <authorList>
            <consortium name="US DOE Joint Genome Institute (JGI-PGF)"/>
            <person name="Putnam N.H."/>
            <person name="Butts T."/>
            <person name="Ferrier D.E.K."/>
            <person name="Furlong R.F."/>
            <person name="Hellsten U."/>
            <person name="Kawashima T."/>
            <person name="Robinson-Rechavi M."/>
            <person name="Shoguchi E."/>
            <person name="Terry A."/>
            <person name="Yu J.-K."/>
            <person name="Benito-Gutierrez E.L."/>
            <person name="Dubchak I."/>
            <person name="Garcia-Fernandez J."/>
            <person name="Gibson-Brown J.J."/>
            <person name="Grigoriev I.V."/>
            <person name="Horton A.C."/>
            <person name="de Jong P.J."/>
            <person name="Jurka J."/>
            <person name="Kapitonov V.V."/>
            <person name="Kohara Y."/>
            <person name="Kuroki Y."/>
            <person name="Lindquist E."/>
            <person name="Lucas S."/>
            <person name="Osoegawa K."/>
            <person name="Pennacchio L.A."/>
            <person name="Salamov A.A."/>
            <person name="Satou Y."/>
            <person name="Sauka-Spengler T."/>
            <person name="Schmutz J."/>
            <person name="Shin-I T."/>
            <person name="Toyoda A."/>
            <person name="Bronner-Fraser M."/>
            <person name="Fujiyama A."/>
            <person name="Holland L.Z."/>
            <person name="Holland P.W.H."/>
            <person name="Satoh N."/>
            <person name="Rokhsar D.S."/>
        </authorList>
    </citation>
    <scope>NUCLEOTIDE SEQUENCE [LARGE SCALE GENOMIC DNA]</scope>
    <source>
        <strain evidence="5">S238N-H82</strain>
        <tissue evidence="5">Testes</tissue>
    </source>
</reference>
<dbReference type="SUPFAM" id="SSF103473">
    <property type="entry name" value="MFS general substrate transporter"/>
    <property type="match status" value="1"/>
</dbReference>
<feature type="compositionally biased region" description="Pro residues" evidence="2">
    <location>
        <begin position="141"/>
        <end position="150"/>
    </location>
</feature>
<feature type="compositionally biased region" description="Low complexity" evidence="2">
    <location>
        <begin position="121"/>
        <end position="140"/>
    </location>
</feature>
<feature type="compositionally biased region" description="Low complexity" evidence="2">
    <location>
        <begin position="880"/>
        <end position="893"/>
    </location>
</feature>
<feature type="transmembrane region" description="Helical" evidence="3">
    <location>
        <begin position="1426"/>
        <end position="1443"/>
    </location>
</feature>
<feature type="transmembrane region" description="Helical" evidence="3">
    <location>
        <begin position="1115"/>
        <end position="1137"/>
    </location>
</feature>
<dbReference type="PANTHER" id="PTHR22799:SF6">
    <property type="entry name" value="C-TYPE LECTIN DOMAIN FAMILY 4 MEMBER M-LIKE"/>
    <property type="match status" value="1"/>
</dbReference>
<dbReference type="Gene3D" id="1.20.1250.20">
    <property type="entry name" value="MFS general substrate transporter like domains"/>
    <property type="match status" value="1"/>
</dbReference>
<dbReference type="PROSITE" id="PS50041">
    <property type="entry name" value="C_TYPE_LECTIN_2"/>
    <property type="match status" value="5"/>
</dbReference>
<dbReference type="Pfam" id="PF13347">
    <property type="entry name" value="MFS_2"/>
    <property type="match status" value="1"/>
</dbReference>
<name>C3ZQY3_BRAFL</name>
<dbReference type="InterPro" id="IPR036259">
    <property type="entry name" value="MFS_trans_sf"/>
</dbReference>
<dbReference type="InParanoid" id="C3ZQY3"/>
<dbReference type="eggNOG" id="KOG4297">
    <property type="taxonomic scope" value="Eukaryota"/>
</dbReference>
<feature type="domain" description="C-type lectin" evidence="4">
    <location>
        <begin position="685"/>
        <end position="792"/>
    </location>
</feature>
<feature type="region of interest" description="Disordered" evidence="2">
    <location>
        <begin position="79"/>
        <end position="176"/>
    </location>
</feature>
<dbReference type="Gene3D" id="3.10.100.10">
    <property type="entry name" value="Mannose-Binding Protein A, subunit A"/>
    <property type="match status" value="5"/>
</dbReference>
<feature type="compositionally biased region" description="Low complexity" evidence="2">
    <location>
        <begin position="156"/>
        <end position="168"/>
    </location>
</feature>
<dbReference type="PANTHER" id="PTHR22799">
    <property type="entry name" value="TETRANECTIN-RELATED"/>
    <property type="match status" value="1"/>
</dbReference>
<evidence type="ECO:0000256" key="1">
    <source>
        <dbReference type="ARBA" id="ARBA00022734"/>
    </source>
</evidence>
<evidence type="ECO:0000256" key="3">
    <source>
        <dbReference type="SAM" id="Phobius"/>
    </source>
</evidence>